<name>A0ACC3MHE0_9PEZI</name>
<keyword evidence="2" id="KW-1185">Reference proteome</keyword>
<proteinExistence type="predicted"/>
<gene>
    <name evidence="1" type="ORF">LTR37_018974</name>
</gene>
<sequence length="213" mass="23590">MVTAPSSSAVHTPPPPLYPPDGVQILCSASLDLKQGNSDDVNYVFPETLKLHDFGEQRSEAPHNYISNGECPSPSSHDPILRNGFFTYEQLEQWGKKCWDKALADGRAGQDSDGWQKGWVTGRREGWHECSLWKRDGVRALAKYVEARRANGTTPPFRHAGPPKELLQMIAAAVFLGVWSLGLLICLGYWIRSTIQSGDSGKLYSGRCRLVCS</sequence>
<dbReference type="EMBL" id="JAUTXU010000279">
    <property type="protein sequence ID" value="KAK3690800.1"/>
    <property type="molecule type" value="Genomic_DNA"/>
</dbReference>
<protein>
    <submittedName>
        <fullName evidence="1">Uncharacterized protein</fullName>
    </submittedName>
</protein>
<evidence type="ECO:0000313" key="2">
    <source>
        <dbReference type="Proteomes" id="UP001281147"/>
    </source>
</evidence>
<reference evidence="1" key="1">
    <citation type="submission" date="2023-07" db="EMBL/GenBank/DDBJ databases">
        <title>Black Yeasts Isolated from many extreme environments.</title>
        <authorList>
            <person name="Coleine C."/>
            <person name="Stajich J.E."/>
            <person name="Selbmann L."/>
        </authorList>
    </citation>
    <scope>NUCLEOTIDE SEQUENCE</scope>
    <source>
        <strain evidence="1">CCFEE 5714</strain>
    </source>
</reference>
<evidence type="ECO:0000313" key="1">
    <source>
        <dbReference type="EMBL" id="KAK3690800.1"/>
    </source>
</evidence>
<dbReference type="Proteomes" id="UP001281147">
    <property type="component" value="Unassembled WGS sequence"/>
</dbReference>
<accession>A0ACC3MHE0</accession>
<organism evidence="1 2">
    <name type="scientific">Vermiconidia calcicola</name>
    <dbReference type="NCBI Taxonomy" id="1690605"/>
    <lineage>
        <taxon>Eukaryota</taxon>
        <taxon>Fungi</taxon>
        <taxon>Dikarya</taxon>
        <taxon>Ascomycota</taxon>
        <taxon>Pezizomycotina</taxon>
        <taxon>Dothideomycetes</taxon>
        <taxon>Dothideomycetidae</taxon>
        <taxon>Mycosphaerellales</taxon>
        <taxon>Extremaceae</taxon>
        <taxon>Vermiconidia</taxon>
    </lineage>
</organism>
<comment type="caution">
    <text evidence="1">The sequence shown here is derived from an EMBL/GenBank/DDBJ whole genome shotgun (WGS) entry which is preliminary data.</text>
</comment>